<name>A0A2S0N5N9_9BURK</name>
<keyword evidence="1" id="KW-0614">Plasmid</keyword>
<proteinExistence type="predicted"/>
<sequence>MNTKTTMASDHLKSMFTSLPLRDAVLLHNGLRNPEPLSIELREKLRLALRRTNVVTIRER</sequence>
<dbReference type="RefSeq" id="WP_106448412.1">
    <property type="nucleotide sequence ID" value="NZ_CP027670.1"/>
</dbReference>
<geneLocation type="plasmid" evidence="1 2">
    <name>unnamed1</name>
</geneLocation>
<accession>A0A2S0N5N9</accession>
<dbReference type="KEGG" id="simp:C6571_18740"/>
<protein>
    <submittedName>
        <fullName evidence="1">Uncharacterized protein</fullName>
    </submittedName>
</protein>
<keyword evidence="2" id="KW-1185">Reference proteome</keyword>
<dbReference type="AlphaFoldDB" id="A0A2S0N5N9"/>
<dbReference type="OrthoDB" id="9980206at2"/>
<dbReference type="EMBL" id="CP027670">
    <property type="protein sequence ID" value="AVO43464.1"/>
    <property type="molecule type" value="Genomic_DNA"/>
</dbReference>
<dbReference type="Proteomes" id="UP000239326">
    <property type="component" value="Plasmid unnamed1"/>
</dbReference>
<organism evidence="1 2">
    <name type="scientific">Simplicispira suum</name>
    <dbReference type="NCBI Taxonomy" id="2109915"/>
    <lineage>
        <taxon>Bacteria</taxon>
        <taxon>Pseudomonadati</taxon>
        <taxon>Pseudomonadota</taxon>
        <taxon>Betaproteobacteria</taxon>
        <taxon>Burkholderiales</taxon>
        <taxon>Comamonadaceae</taxon>
        <taxon>Simplicispira</taxon>
    </lineage>
</organism>
<reference evidence="1 2" key="1">
    <citation type="submission" date="2018-03" db="EMBL/GenBank/DDBJ databases">
        <title>Genome sequencing of Simplicispira sp.</title>
        <authorList>
            <person name="Kim S.-J."/>
            <person name="Heo J."/>
            <person name="Kwon S.-W."/>
        </authorList>
    </citation>
    <scope>NUCLEOTIDE SEQUENCE [LARGE SCALE GENOMIC DNA]</scope>
    <source>
        <strain evidence="1 2">SC1-8</strain>
        <plasmid evidence="1 2">unnamed1</plasmid>
    </source>
</reference>
<gene>
    <name evidence="1" type="ORF">C6571_18740</name>
</gene>
<evidence type="ECO:0000313" key="2">
    <source>
        <dbReference type="Proteomes" id="UP000239326"/>
    </source>
</evidence>
<evidence type="ECO:0000313" key="1">
    <source>
        <dbReference type="EMBL" id="AVO43464.1"/>
    </source>
</evidence>